<feature type="compositionally biased region" description="Acidic residues" evidence="1">
    <location>
        <begin position="99"/>
        <end position="112"/>
    </location>
</feature>
<keyword evidence="4" id="KW-1185">Reference proteome</keyword>
<comment type="caution">
    <text evidence="3">The sequence shown here is derived from an EMBL/GenBank/DDBJ whole genome shotgun (WGS) entry which is preliminary data.</text>
</comment>
<dbReference type="RefSeq" id="WP_310408854.1">
    <property type="nucleotide sequence ID" value="NZ_JAVDYC010000001.1"/>
</dbReference>
<reference evidence="3 4" key="1">
    <citation type="submission" date="2023-07" db="EMBL/GenBank/DDBJ databases">
        <title>Sequencing the genomes of 1000 actinobacteria strains.</title>
        <authorList>
            <person name="Klenk H.-P."/>
        </authorList>
    </citation>
    <scope>NUCLEOTIDE SEQUENCE [LARGE SCALE GENOMIC DNA]</scope>
    <source>
        <strain evidence="3 4">DSM 44711</strain>
    </source>
</reference>
<gene>
    <name evidence="3" type="ORF">J2S44_000625</name>
</gene>
<evidence type="ECO:0000313" key="3">
    <source>
        <dbReference type="EMBL" id="MDR7320375.1"/>
    </source>
</evidence>
<dbReference type="Pfam" id="PF03413">
    <property type="entry name" value="PepSY"/>
    <property type="match status" value="1"/>
</dbReference>
<feature type="domain" description="PepSY" evidence="2">
    <location>
        <begin position="47"/>
        <end position="88"/>
    </location>
</feature>
<dbReference type="Gene3D" id="3.30.505.20">
    <property type="match status" value="2"/>
</dbReference>
<feature type="compositionally biased region" description="Basic and acidic residues" evidence="1">
    <location>
        <begin position="118"/>
        <end position="130"/>
    </location>
</feature>
<accession>A0AAE3ZKM2</accession>
<evidence type="ECO:0000259" key="2">
    <source>
        <dbReference type="Pfam" id="PF03413"/>
    </source>
</evidence>
<name>A0AAE3ZKM2_9ACTN</name>
<protein>
    <submittedName>
        <fullName evidence="3">Membrane protein YkoI</fullName>
    </submittedName>
</protein>
<dbReference type="EMBL" id="JAVDYC010000001">
    <property type="protein sequence ID" value="MDR7320375.1"/>
    <property type="molecule type" value="Genomic_DNA"/>
</dbReference>
<dbReference type="InterPro" id="IPR025711">
    <property type="entry name" value="PepSY"/>
</dbReference>
<sequence>MNIARLRSKRVIVSTVAVVAALGIGGGVWATAAGADVGSGERDRAGTAAVQAVGGGTVVDVEAGDDDGEAYEVEIRKDDGTEVDVTLDENFAVVTQEPEAAETEDGETEDGETGGTEAGDRALTDAERTSAEQAAIAAVGAGSTILSLEASDGTGDDAGVAYEADVRDSAGAEWDVDLDAAFKVLTKTEDR</sequence>
<proteinExistence type="predicted"/>
<evidence type="ECO:0000313" key="4">
    <source>
        <dbReference type="Proteomes" id="UP001183629"/>
    </source>
</evidence>
<organism evidence="3 4">
    <name type="scientific">Catenuloplanes niger</name>
    <dbReference type="NCBI Taxonomy" id="587534"/>
    <lineage>
        <taxon>Bacteria</taxon>
        <taxon>Bacillati</taxon>
        <taxon>Actinomycetota</taxon>
        <taxon>Actinomycetes</taxon>
        <taxon>Micromonosporales</taxon>
        <taxon>Micromonosporaceae</taxon>
        <taxon>Catenuloplanes</taxon>
    </lineage>
</organism>
<feature type="region of interest" description="Disordered" evidence="1">
    <location>
        <begin position="95"/>
        <end position="132"/>
    </location>
</feature>
<evidence type="ECO:0000256" key="1">
    <source>
        <dbReference type="SAM" id="MobiDB-lite"/>
    </source>
</evidence>
<dbReference type="AlphaFoldDB" id="A0AAE3ZKM2"/>
<dbReference type="Proteomes" id="UP001183629">
    <property type="component" value="Unassembled WGS sequence"/>
</dbReference>